<dbReference type="InterPro" id="IPR006097">
    <property type="entry name" value="Glu/Leu/Phe/Val/Trp_DH_dimer"/>
</dbReference>
<evidence type="ECO:0000256" key="5">
    <source>
        <dbReference type="ARBA" id="ARBA00048577"/>
    </source>
</evidence>
<dbReference type="GO" id="GO:0004352">
    <property type="term" value="F:glutamate dehydrogenase (NAD+) activity"/>
    <property type="evidence" value="ECO:0007669"/>
    <property type="project" value="TreeGrafter"/>
</dbReference>
<sequence>MNALTAASRNFKEAAKLLGLDSKLEKSLLIPFREIKVECTIPRDDGTLASFVGFRVQHDNARGPMKGGIRYHPKVDPDEVNALAQLMTWKTAVANLPYGGAKGGIGCDPGELTRSELERLTRVFTQKIHDLIGVHTDVPAPDMGTNSQTMAWILDEYSKFHGYSPGVVTGKPVDLGGSLGRESATGRGVLYATQALLSEHGKTISGQRFVIQGFGNVGSWAARLIEEAGGRVVAVGDITGAIKNGGGLDIPGLIEHSSGRQGVNGFQGGDQIDPDELLTEDCDVLIPAALGGVINRENAKDIRAKFIVEAANHPTDPEADEILSKKGVVVLPDIFANSGGVTVSYFEWVQNIQGFMWDEEKVNSELRTHMNRGFQDLKEMCETHGCGLRMGALSLGVNRVARASILRGWGA</sequence>
<dbReference type="Gene3D" id="3.40.50.10860">
    <property type="entry name" value="Leucine Dehydrogenase, chain A, domain 1"/>
    <property type="match status" value="1"/>
</dbReference>
<feature type="site" description="Important for catalysis" evidence="9">
    <location>
        <position position="142"/>
    </location>
</feature>
<evidence type="ECO:0000256" key="3">
    <source>
        <dbReference type="ARBA" id="ARBA00023027"/>
    </source>
</evidence>
<dbReference type="Pfam" id="PF00208">
    <property type="entry name" value="ELFV_dehydrog"/>
    <property type="match status" value="1"/>
</dbReference>
<evidence type="ECO:0000256" key="4">
    <source>
        <dbReference type="ARBA" id="ARBA00047867"/>
    </source>
</evidence>
<evidence type="ECO:0000313" key="13">
    <source>
        <dbReference type="Proteomes" id="UP000663760"/>
    </source>
</evidence>
<dbReference type="PANTHER" id="PTHR11606">
    <property type="entry name" value="GLUTAMATE DEHYDROGENASE"/>
    <property type="match status" value="1"/>
</dbReference>
<dbReference type="SMART" id="SM00839">
    <property type="entry name" value="ELFV_dehydrog"/>
    <property type="match status" value="1"/>
</dbReference>
<dbReference type="InterPro" id="IPR036291">
    <property type="entry name" value="NAD(P)-bd_dom_sf"/>
</dbReference>
<evidence type="ECO:0000256" key="6">
    <source>
        <dbReference type="PIRNR" id="PIRNR000185"/>
    </source>
</evidence>
<dbReference type="InterPro" id="IPR046346">
    <property type="entry name" value="Aminoacid_DH-like_N_sf"/>
</dbReference>
<dbReference type="PRINTS" id="PR00082">
    <property type="entry name" value="GLFDHDRGNASE"/>
</dbReference>
<dbReference type="EMBL" id="LR746267">
    <property type="protein sequence ID" value="CAA7394838.1"/>
    <property type="molecule type" value="Genomic_DNA"/>
</dbReference>
<dbReference type="CDD" id="cd01076">
    <property type="entry name" value="NAD_bind_1_Glu_DH"/>
    <property type="match status" value="1"/>
</dbReference>
<feature type="binding site" evidence="8">
    <location>
        <position position="66"/>
    </location>
    <ligand>
        <name>substrate</name>
    </ligand>
</feature>
<dbReference type="PROSITE" id="PS00074">
    <property type="entry name" value="GLFV_DEHYDROGENASE"/>
    <property type="match status" value="1"/>
</dbReference>
<dbReference type="InterPro" id="IPR033922">
    <property type="entry name" value="NAD_bind_Glu_DH"/>
</dbReference>
<reference evidence="12" key="1">
    <citation type="submission" date="2020-02" db="EMBL/GenBank/DDBJ databases">
        <authorList>
            <person name="Scholz U."/>
            <person name="Mascher M."/>
            <person name="Fiebig A."/>
        </authorList>
    </citation>
    <scope>NUCLEOTIDE SEQUENCE</scope>
</reference>
<dbReference type="InterPro" id="IPR006095">
    <property type="entry name" value="Glu/Leu/Phe/Val/Trp_DH"/>
</dbReference>
<accession>A0A7I8KCP0</accession>
<dbReference type="PANTHER" id="PTHR11606:SF29">
    <property type="entry name" value="GLUTAMATE DEHYDROGENASE 3-RELATED"/>
    <property type="match status" value="1"/>
</dbReference>
<feature type="binding site" evidence="8">
    <location>
        <position position="90"/>
    </location>
    <ligand>
        <name>substrate</name>
    </ligand>
</feature>
<keyword evidence="13" id="KW-1185">Reference proteome</keyword>
<organism evidence="12 13">
    <name type="scientific">Spirodela intermedia</name>
    <name type="common">Intermediate duckweed</name>
    <dbReference type="NCBI Taxonomy" id="51605"/>
    <lineage>
        <taxon>Eukaryota</taxon>
        <taxon>Viridiplantae</taxon>
        <taxon>Streptophyta</taxon>
        <taxon>Embryophyta</taxon>
        <taxon>Tracheophyta</taxon>
        <taxon>Spermatophyta</taxon>
        <taxon>Magnoliopsida</taxon>
        <taxon>Liliopsida</taxon>
        <taxon>Araceae</taxon>
        <taxon>Lemnoideae</taxon>
        <taxon>Spirodela</taxon>
    </lineage>
</organism>
<feature type="binding site" evidence="8">
    <location>
        <position position="344"/>
    </location>
    <ligand>
        <name>substrate</name>
    </ligand>
</feature>
<dbReference type="FunFam" id="3.40.50.720:FF:000212">
    <property type="entry name" value="Glutamate dehydrogenase"/>
    <property type="match status" value="1"/>
</dbReference>
<comment type="similarity">
    <text evidence="1 6 10">Belongs to the Glu/Leu/Phe/Val dehydrogenases family.</text>
</comment>
<dbReference type="GO" id="GO:0006995">
    <property type="term" value="P:cellular response to nitrogen starvation"/>
    <property type="evidence" value="ECO:0007669"/>
    <property type="project" value="UniProtKB-ARBA"/>
</dbReference>
<evidence type="ECO:0000256" key="10">
    <source>
        <dbReference type="RuleBase" id="RU004417"/>
    </source>
</evidence>
<evidence type="ECO:0000256" key="7">
    <source>
        <dbReference type="PIRSR" id="PIRSR000185-1"/>
    </source>
</evidence>
<evidence type="ECO:0000256" key="2">
    <source>
        <dbReference type="ARBA" id="ARBA00023002"/>
    </source>
</evidence>
<feature type="binding site" evidence="8">
    <location>
        <position position="216"/>
    </location>
    <ligand>
        <name>NAD(+)</name>
        <dbReference type="ChEBI" id="CHEBI:57540"/>
    </ligand>
</feature>
<comment type="catalytic activity">
    <reaction evidence="5">
        <text>L-glutamate + NADP(+) + H2O = 2-oxoglutarate + NH4(+) + NADPH + H(+)</text>
        <dbReference type="Rhea" id="RHEA:11612"/>
        <dbReference type="ChEBI" id="CHEBI:15377"/>
        <dbReference type="ChEBI" id="CHEBI:15378"/>
        <dbReference type="ChEBI" id="CHEBI:16810"/>
        <dbReference type="ChEBI" id="CHEBI:28938"/>
        <dbReference type="ChEBI" id="CHEBI:29985"/>
        <dbReference type="ChEBI" id="CHEBI:57783"/>
        <dbReference type="ChEBI" id="CHEBI:58349"/>
        <dbReference type="EC" id="1.4.1.3"/>
    </reaction>
</comment>
<keyword evidence="2 6" id="KW-0560">Oxidoreductase</keyword>
<dbReference type="OrthoDB" id="6718861at2759"/>
<evidence type="ECO:0000256" key="1">
    <source>
        <dbReference type="ARBA" id="ARBA00006382"/>
    </source>
</evidence>
<dbReference type="GO" id="GO:0005739">
    <property type="term" value="C:mitochondrion"/>
    <property type="evidence" value="ECO:0007669"/>
    <property type="project" value="TreeGrafter"/>
</dbReference>
<feature type="domain" description="Glutamate/phenylalanine/leucine/valine/L-tryptophan dehydrogenase C-terminal" evidence="11">
    <location>
        <begin position="178"/>
        <end position="408"/>
    </location>
</feature>
<dbReference type="Pfam" id="PF02812">
    <property type="entry name" value="ELFV_dehydrog_N"/>
    <property type="match status" value="1"/>
</dbReference>
<keyword evidence="8" id="KW-0547">Nucleotide-binding</keyword>
<evidence type="ECO:0000313" key="12">
    <source>
        <dbReference type="EMBL" id="CAA7394838.1"/>
    </source>
</evidence>
<dbReference type="InterPro" id="IPR006096">
    <property type="entry name" value="Glu/Leu/Phe/Val/Trp_DH_C"/>
</dbReference>
<evidence type="ECO:0000259" key="11">
    <source>
        <dbReference type="SMART" id="SM00839"/>
    </source>
</evidence>
<proteinExistence type="inferred from homology"/>
<dbReference type="SUPFAM" id="SSF51735">
    <property type="entry name" value="NAD(P)-binding Rossmann-fold domains"/>
    <property type="match status" value="1"/>
</dbReference>
<dbReference type="SUPFAM" id="SSF53223">
    <property type="entry name" value="Aminoacid dehydrogenase-like, N-terminal domain"/>
    <property type="match status" value="1"/>
</dbReference>
<name>A0A7I8KCP0_SPIIN</name>
<dbReference type="Proteomes" id="UP000663760">
    <property type="component" value="Chromosome 4"/>
</dbReference>
<protein>
    <recommendedName>
        <fullName evidence="6">Glutamate dehydrogenase</fullName>
    </recommendedName>
</protein>
<dbReference type="GO" id="GO:0006538">
    <property type="term" value="P:L-glutamate catabolic process"/>
    <property type="evidence" value="ECO:0007669"/>
    <property type="project" value="TreeGrafter"/>
</dbReference>
<keyword evidence="3 8" id="KW-0520">NAD</keyword>
<dbReference type="PIRSF" id="PIRSF000185">
    <property type="entry name" value="Glu_DH"/>
    <property type="match status" value="1"/>
</dbReference>
<comment type="catalytic activity">
    <reaction evidence="4">
        <text>L-glutamate + NAD(+) + H2O = 2-oxoglutarate + NH4(+) + NADH + H(+)</text>
        <dbReference type="Rhea" id="RHEA:15133"/>
        <dbReference type="ChEBI" id="CHEBI:15377"/>
        <dbReference type="ChEBI" id="CHEBI:15378"/>
        <dbReference type="ChEBI" id="CHEBI:16810"/>
        <dbReference type="ChEBI" id="CHEBI:28938"/>
        <dbReference type="ChEBI" id="CHEBI:29985"/>
        <dbReference type="ChEBI" id="CHEBI:57540"/>
        <dbReference type="ChEBI" id="CHEBI:57945"/>
        <dbReference type="EC" id="1.4.1.3"/>
    </reaction>
</comment>
<dbReference type="InterPro" id="IPR033524">
    <property type="entry name" value="Glu/Leu/Phe/Val_DH_AS"/>
</dbReference>
<evidence type="ECO:0000256" key="9">
    <source>
        <dbReference type="PIRSR" id="PIRSR000185-3"/>
    </source>
</evidence>
<dbReference type="FunFam" id="3.40.50.10860:FF:000003">
    <property type="entry name" value="Glutamate dehydrogenase"/>
    <property type="match status" value="1"/>
</dbReference>
<feature type="binding site" evidence="8">
    <location>
        <position position="185"/>
    </location>
    <ligand>
        <name>NAD(+)</name>
        <dbReference type="ChEBI" id="CHEBI:57540"/>
    </ligand>
</feature>
<evidence type="ECO:0000256" key="8">
    <source>
        <dbReference type="PIRSR" id="PIRSR000185-2"/>
    </source>
</evidence>
<gene>
    <name evidence="12" type="ORF">SI8410_04005499</name>
</gene>
<feature type="active site" description="Proton donor" evidence="7">
    <location>
        <position position="102"/>
    </location>
</feature>
<dbReference type="Gene3D" id="3.40.50.720">
    <property type="entry name" value="NAD(P)-binding Rossmann-like Domain"/>
    <property type="match status" value="1"/>
</dbReference>
<dbReference type="InterPro" id="IPR014362">
    <property type="entry name" value="Glu_DH"/>
</dbReference>
<dbReference type="AlphaFoldDB" id="A0A7I8KCP0"/>
<dbReference type="GO" id="GO:0000166">
    <property type="term" value="F:nucleotide binding"/>
    <property type="evidence" value="ECO:0007669"/>
    <property type="project" value="UniProtKB-KW"/>
</dbReference>